<reference evidence="1" key="1">
    <citation type="journal article" date="2023" name="Science">
        <title>Elucidation of the pathway for biosynthesis of saponin adjuvants from the soapbark tree.</title>
        <authorList>
            <person name="Reed J."/>
            <person name="Orme A."/>
            <person name="El-Demerdash A."/>
            <person name="Owen C."/>
            <person name="Martin L.B.B."/>
            <person name="Misra R.C."/>
            <person name="Kikuchi S."/>
            <person name="Rejzek M."/>
            <person name="Martin A.C."/>
            <person name="Harkess A."/>
            <person name="Leebens-Mack J."/>
            <person name="Louveau T."/>
            <person name="Stephenson M.J."/>
            <person name="Osbourn A."/>
        </authorList>
    </citation>
    <scope>NUCLEOTIDE SEQUENCE</scope>
    <source>
        <strain evidence="1">S10</strain>
    </source>
</reference>
<dbReference type="KEGG" id="qsa:O6P43_018047"/>
<dbReference type="PANTHER" id="PTHR12914:SF2">
    <property type="entry name" value="DNA REPLICATION COMPLEX GINS PROTEIN PSF1"/>
    <property type="match status" value="1"/>
</dbReference>
<dbReference type="Proteomes" id="UP001163823">
    <property type="component" value="Chromosome 7"/>
</dbReference>
<dbReference type="EMBL" id="JARAOO010000007">
    <property type="protein sequence ID" value="KAJ7962882.1"/>
    <property type="molecule type" value="Genomic_DNA"/>
</dbReference>
<keyword evidence="2" id="KW-1185">Reference proteome</keyword>
<gene>
    <name evidence="1" type="ORF">O6P43_018047</name>
</gene>
<dbReference type="InterPro" id="IPR036224">
    <property type="entry name" value="GINS_bundle-like_dom_sf"/>
</dbReference>
<dbReference type="Gene3D" id="1.20.58.1030">
    <property type="match status" value="1"/>
</dbReference>
<proteinExistence type="predicted"/>
<evidence type="ECO:0000313" key="1">
    <source>
        <dbReference type="EMBL" id="KAJ7962882.1"/>
    </source>
</evidence>
<dbReference type="InterPro" id="IPR005339">
    <property type="entry name" value="GINS_Psf1"/>
</dbReference>
<dbReference type="GO" id="GO:1902983">
    <property type="term" value="P:DNA strand elongation involved in mitotic DNA replication"/>
    <property type="evidence" value="ECO:0007669"/>
    <property type="project" value="TreeGrafter"/>
</dbReference>
<comment type="caution">
    <text evidence="1">The sequence shown here is derived from an EMBL/GenBank/DDBJ whole genome shotgun (WGS) entry which is preliminary data.</text>
</comment>
<dbReference type="PANTHER" id="PTHR12914">
    <property type="entry name" value="PARTNER OF SLD5"/>
    <property type="match status" value="1"/>
</dbReference>
<evidence type="ECO:0000313" key="2">
    <source>
        <dbReference type="Proteomes" id="UP001163823"/>
    </source>
</evidence>
<sequence length="85" mass="9720">MKFVNEYRFSRDIAGFEGYSTIGLSRIWKMYGRKACQLVKELASGEKGLTPFNSDLFDQVIGECSQHHLELQSLVSTYQASNHKK</sequence>
<organism evidence="1 2">
    <name type="scientific">Quillaja saponaria</name>
    <name type="common">Soap bark tree</name>
    <dbReference type="NCBI Taxonomy" id="32244"/>
    <lineage>
        <taxon>Eukaryota</taxon>
        <taxon>Viridiplantae</taxon>
        <taxon>Streptophyta</taxon>
        <taxon>Embryophyta</taxon>
        <taxon>Tracheophyta</taxon>
        <taxon>Spermatophyta</taxon>
        <taxon>Magnoliopsida</taxon>
        <taxon>eudicotyledons</taxon>
        <taxon>Gunneridae</taxon>
        <taxon>Pentapetalae</taxon>
        <taxon>rosids</taxon>
        <taxon>fabids</taxon>
        <taxon>Fabales</taxon>
        <taxon>Quillajaceae</taxon>
        <taxon>Quillaja</taxon>
    </lineage>
</organism>
<dbReference type="AlphaFoldDB" id="A0AAD7LRR2"/>
<dbReference type="SUPFAM" id="SSF158573">
    <property type="entry name" value="GINS helical bundle-like"/>
    <property type="match status" value="1"/>
</dbReference>
<protein>
    <submittedName>
        <fullName evidence="1">DNA replication complex GINS protein PSF1</fullName>
    </submittedName>
</protein>
<dbReference type="GO" id="GO:0000811">
    <property type="term" value="C:GINS complex"/>
    <property type="evidence" value="ECO:0007669"/>
    <property type="project" value="InterPro"/>
</dbReference>
<accession>A0AAD7LRR2</accession>
<name>A0AAD7LRR2_QUISA</name>